<proteinExistence type="predicted"/>
<sequence>MPTESRLTESPTVVIVAKLQIATSEVSGMTSNTEILNRMDVLDAMSPQRLALGSPGWPPVGL</sequence>
<name>A0ABN3XV73_9ACTN</name>
<reference evidence="1 2" key="1">
    <citation type="journal article" date="2019" name="Int. J. Syst. Evol. Microbiol.">
        <title>The Global Catalogue of Microorganisms (GCM) 10K type strain sequencing project: providing services to taxonomists for standard genome sequencing and annotation.</title>
        <authorList>
            <consortium name="The Broad Institute Genomics Platform"/>
            <consortium name="The Broad Institute Genome Sequencing Center for Infectious Disease"/>
            <person name="Wu L."/>
            <person name="Ma J."/>
        </authorList>
    </citation>
    <scope>NUCLEOTIDE SEQUENCE [LARGE SCALE GENOMIC DNA]</scope>
    <source>
        <strain evidence="1 2">JCM 3106</strain>
    </source>
</reference>
<dbReference type="Proteomes" id="UP001499930">
    <property type="component" value="Unassembled WGS sequence"/>
</dbReference>
<protein>
    <submittedName>
        <fullName evidence="1">Uncharacterized protein</fullName>
    </submittedName>
</protein>
<evidence type="ECO:0000313" key="1">
    <source>
        <dbReference type="EMBL" id="GAA2999331.1"/>
    </source>
</evidence>
<dbReference type="EMBL" id="BAAAWD010000006">
    <property type="protein sequence ID" value="GAA2999331.1"/>
    <property type="molecule type" value="Genomic_DNA"/>
</dbReference>
<comment type="caution">
    <text evidence="1">The sequence shown here is derived from an EMBL/GenBank/DDBJ whole genome shotgun (WGS) entry which is preliminary data.</text>
</comment>
<gene>
    <name evidence="1" type="ORF">GCM10017559_20100</name>
</gene>
<keyword evidence="2" id="KW-1185">Reference proteome</keyword>
<evidence type="ECO:0000313" key="2">
    <source>
        <dbReference type="Proteomes" id="UP001499930"/>
    </source>
</evidence>
<organism evidence="1 2">
    <name type="scientific">Streptosporangium longisporum</name>
    <dbReference type="NCBI Taxonomy" id="46187"/>
    <lineage>
        <taxon>Bacteria</taxon>
        <taxon>Bacillati</taxon>
        <taxon>Actinomycetota</taxon>
        <taxon>Actinomycetes</taxon>
        <taxon>Streptosporangiales</taxon>
        <taxon>Streptosporangiaceae</taxon>
        <taxon>Streptosporangium</taxon>
    </lineage>
</organism>
<accession>A0ABN3XV73</accession>